<evidence type="ECO:0000313" key="8">
    <source>
        <dbReference type="Proteomes" id="UP000595197"/>
    </source>
</evidence>
<comment type="subcellular location">
    <subcellularLocation>
        <location evidence="1">Cell membrane</location>
        <topology evidence="1">Multi-pass membrane protein</topology>
    </subcellularLocation>
</comment>
<protein>
    <submittedName>
        <fullName evidence="7">LysE family transporter</fullName>
    </submittedName>
</protein>
<accession>A0ABX7BAA9</accession>
<dbReference type="Proteomes" id="UP000595197">
    <property type="component" value="Chromosome"/>
</dbReference>
<dbReference type="EMBL" id="CP067420">
    <property type="protein sequence ID" value="QQP90243.1"/>
    <property type="molecule type" value="Genomic_DNA"/>
</dbReference>
<proteinExistence type="predicted"/>
<keyword evidence="4 6" id="KW-1133">Transmembrane helix</keyword>
<evidence type="ECO:0000256" key="5">
    <source>
        <dbReference type="ARBA" id="ARBA00023136"/>
    </source>
</evidence>
<keyword evidence="2" id="KW-1003">Cell membrane</keyword>
<sequence length="216" mass="22340">MEYLAVLLRGILLGIAIAAPVGPIGLLCIRRTLQGGVLTGFATGLGAAVADGIFGAIAAFGVQAMTDWLAGHQTTFRLVGGTVMLLIAARAFTAEPHPREITRDIRTMLGGFAVGLGLTLTNPITIFAFVAIFAGFGLGGELASDYEAAVLVLGVFLGSALWFLTLSGSVAMMRHMISDGVFRRINQTAAVLLACFGIYALYSAVLGFAGPASAMN</sequence>
<dbReference type="PANTHER" id="PTHR30086:SF20">
    <property type="entry name" value="ARGININE EXPORTER PROTEIN ARGO-RELATED"/>
    <property type="match status" value="1"/>
</dbReference>
<feature type="transmembrane region" description="Helical" evidence="6">
    <location>
        <begin position="148"/>
        <end position="168"/>
    </location>
</feature>
<reference evidence="7" key="1">
    <citation type="submission" date="2021-02" db="EMBL/GenBank/DDBJ databases">
        <title>Skermanella TT6 skin isolate.</title>
        <authorList>
            <person name="Lee K."/>
            <person name="Ganzorig M."/>
        </authorList>
    </citation>
    <scope>NUCLEOTIDE SEQUENCE</scope>
    <source>
        <strain evidence="7">TT6</strain>
    </source>
</reference>
<dbReference type="InterPro" id="IPR001123">
    <property type="entry name" value="LeuE-type"/>
</dbReference>
<gene>
    <name evidence="7" type="ORF">IGS68_02995</name>
</gene>
<dbReference type="RefSeq" id="WP_201077209.1">
    <property type="nucleotide sequence ID" value="NZ_CP067420.1"/>
</dbReference>
<feature type="transmembrane region" description="Helical" evidence="6">
    <location>
        <begin position="41"/>
        <end position="62"/>
    </location>
</feature>
<organism evidence="7 8">
    <name type="scientific">Skermanella cutis</name>
    <dbReference type="NCBI Taxonomy" id="2775420"/>
    <lineage>
        <taxon>Bacteria</taxon>
        <taxon>Pseudomonadati</taxon>
        <taxon>Pseudomonadota</taxon>
        <taxon>Alphaproteobacteria</taxon>
        <taxon>Rhodospirillales</taxon>
        <taxon>Azospirillaceae</taxon>
        <taxon>Skermanella</taxon>
    </lineage>
</organism>
<keyword evidence="8" id="KW-1185">Reference proteome</keyword>
<evidence type="ECO:0000256" key="6">
    <source>
        <dbReference type="SAM" id="Phobius"/>
    </source>
</evidence>
<evidence type="ECO:0000256" key="2">
    <source>
        <dbReference type="ARBA" id="ARBA00022475"/>
    </source>
</evidence>
<dbReference type="Pfam" id="PF01810">
    <property type="entry name" value="LysE"/>
    <property type="match status" value="1"/>
</dbReference>
<feature type="transmembrane region" description="Helical" evidence="6">
    <location>
        <begin position="189"/>
        <end position="210"/>
    </location>
</feature>
<feature type="transmembrane region" description="Helical" evidence="6">
    <location>
        <begin position="6"/>
        <end position="29"/>
    </location>
</feature>
<feature type="transmembrane region" description="Helical" evidence="6">
    <location>
        <begin position="74"/>
        <end position="92"/>
    </location>
</feature>
<keyword evidence="3 6" id="KW-0812">Transmembrane</keyword>
<keyword evidence="5 6" id="KW-0472">Membrane</keyword>
<evidence type="ECO:0000256" key="4">
    <source>
        <dbReference type="ARBA" id="ARBA00022989"/>
    </source>
</evidence>
<evidence type="ECO:0000256" key="3">
    <source>
        <dbReference type="ARBA" id="ARBA00022692"/>
    </source>
</evidence>
<feature type="transmembrane region" description="Helical" evidence="6">
    <location>
        <begin position="112"/>
        <end position="136"/>
    </location>
</feature>
<name>A0ABX7BAA9_9PROT</name>
<evidence type="ECO:0000256" key="1">
    <source>
        <dbReference type="ARBA" id="ARBA00004651"/>
    </source>
</evidence>
<evidence type="ECO:0000313" key="7">
    <source>
        <dbReference type="EMBL" id="QQP90243.1"/>
    </source>
</evidence>
<dbReference type="PANTHER" id="PTHR30086">
    <property type="entry name" value="ARGININE EXPORTER PROTEIN ARGO"/>
    <property type="match status" value="1"/>
</dbReference>